<dbReference type="GO" id="GO:0005543">
    <property type="term" value="F:phospholipid binding"/>
    <property type="evidence" value="ECO:0007669"/>
    <property type="project" value="TreeGrafter"/>
</dbReference>
<dbReference type="SUPFAM" id="SSF48464">
    <property type="entry name" value="ENTH/VHS domain"/>
    <property type="match status" value="1"/>
</dbReference>
<dbReference type="AlphaFoldDB" id="A0A061S631"/>
<dbReference type="EMBL" id="GBEZ01007066">
    <property type="protein sequence ID" value="JAC78365.1"/>
    <property type="molecule type" value="Transcribed_RNA"/>
</dbReference>
<feature type="non-terminal residue" evidence="7">
    <location>
        <position position="278"/>
    </location>
</feature>
<evidence type="ECO:0000256" key="4">
    <source>
        <dbReference type="SAM" id="Coils"/>
    </source>
</evidence>
<keyword evidence="4" id="KW-0175">Coiled coil</keyword>
<dbReference type="PANTHER" id="PTHR12276:SF45">
    <property type="entry name" value="CLATHRIN INTERACTOR 1"/>
    <property type="match status" value="1"/>
</dbReference>
<dbReference type="GO" id="GO:0030125">
    <property type="term" value="C:clathrin vesicle coat"/>
    <property type="evidence" value="ECO:0007669"/>
    <property type="project" value="TreeGrafter"/>
</dbReference>
<evidence type="ECO:0000256" key="2">
    <source>
        <dbReference type="ARBA" id="ARBA00010130"/>
    </source>
</evidence>
<keyword evidence="3" id="KW-0968">Cytoplasmic vesicle</keyword>
<comment type="subcellular location">
    <subcellularLocation>
        <location evidence="1">Cytoplasmic vesicle</location>
        <location evidence="1">Clathrin-coated vesicle</location>
    </subcellularLocation>
</comment>
<dbReference type="CDD" id="cd03571">
    <property type="entry name" value="ENTH"/>
    <property type="match status" value="1"/>
</dbReference>
<dbReference type="GO" id="GO:0006897">
    <property type="term" value="P:endocytosis"/>
    <property type="evidence" value="ECO:0007669"/>
    <property type="project" value="TreeGrafter"/>
</dbReference>
<dbReference type="Pfam" id="PF01417">
    <property type="entry name" value="ENTH"/>
    <property type="match status" value="1"/>
</dbReference>
<proteinExistence type="inferred from homology"/>
<evidence type="ECO:0000256" key="3">
    <source>
        <dbReference type="ARBA" id="ARBA00023329"/>
    </source>
</evidence>
<dbReference type="InterPro" id="IPR013809">
    <property type="entry name" value="ENTH"/>
</dbReference>
<dbReference type="InterPro" id="IPR008942">
    <property type="entry name" value="ENTH_VHS"/>
</dbReference>
<dbReference type="PROSITE" id="PS50942">
    <property type="entry name" value="ENTH"/>
    <property type="match status" value="1"/>
</dbReference>
<feature type="coiled-coil region" evidence="4">
    <location>
        <begin position="12"/>
        <end position="39"/>
    </location>
</feature>
<feature type="compositionally biased region" description="Basic and acidic residues" evidence="5">
    <location>
        <begin position="145"/>
        <end position="157"/>
    </location>
</feature>
<feature type="compositionally biased region" description="Basic and acidic residues" evidence="5">
    <location>
        <begin position="254"/>
        <end position="264"/>
    </location>
</feature>
<accession>A0A061S631</accession>
<dbReference type="SMART" id="SM00273">
    <property type="entry name" value="ENTH"/>
    <property type="match status" value="1"/>
</dbReference>
<evidence type="ECO:0000256" key="1">
    <source>
        <dbReference type="ARBA" id="ARBA00004132"/>
    </source>
</evidence>
<evidence type="ECO:0000313" key="7">
    <source>
        <dbReference type="EMBL" id="JAC78365.1"/>
    </source>
</evidence>
<feature type="region of interest" description="Disordered" evidence="5">
    <location>
        <begin position="145"/>
        <end position="278"/>
    </location>
</feature>
<organism evidence="7">
    <name type="scientific">Tetraselmis sp. GSL018</name>
    <dbReference type="NCBI Taxonomy" id="582737"/>
    <lineage>
        <taxon>Eukaryota</taxon>
        <taxon>Viridiplantae</taxon>
        <taxon>Chlorophyta</taxon>
        <taxon>core chlorophytes</taxon>
        <taxon>Chlorodendrophyceae</taxon>
        <taxon>Chlorodendrales</taxon>
        <taxon>Chlorodendraceae</taxon>
        <taxon>Tetraselmis</taxon>
    </lineage>
</organism>
<dbReference type="GO" id="GO:0030276">
    <property type="term" value="F:clathrin binding"/>
    <property type="evidence" value="ECO:0007669"/>
    <property type="project" value="TreeGrafter"/>
</dbReference>
<reference evidence="7" key="1">
    <citation type="submission" date="2014-05" db="EMBL/GenBank/DDBJ databases">
        <title>The transcriptome of the halophilic microalga Tetraselmis sp. GSL018 isolated from the Great Salt Lake, Utah.</title>
        <authorList>
            <person name="Jinkerson R.E."/>
            <person name="D'Adamo S."/>
            <person name="Posewitz M.C."/>
        </authorList>
    </citation>
    <scope>NUCLEOTIDE SEQUENCE</scope>
    <source>
        <strain evidence="7">GSL018</strain>
    </source>
</reference>
<comment type="similarity">
    <text evidence="2">Belongs to the epsin family.</text>
</comment>
<sequence>MSGYLGDAYGMLKNVKKTLKQVALNLSEVEVKVEEATSNEPWGPHGTIMSEIAEAAYDSDKYKDIMGVLARRLQDKGENWRHVYKSLLLLEHMLKHGPMKVVHELRGNVNILDNLTRFRYADAKGKDLGVNVRNRAKTLMELVQDPERIKQERDKARQNRNKYGGVSSSEMRGGFGSGAPGGFSSGGRGFDSYDDYDEDIREERPRSYRAPVESPDFPRGGGTAREVGADASISQGAAARPPDKGEDPPAPEPAPKKKLSDTKVDPAISQMFSKMTVV</sequence>
<gene>
    <name evidence="7" type="primary">EPN</name>
    <name evidence="7" type="ORF">TSPGSL018_15301</name>
</gene>
<dbReference type="GO" id="GO:0005768">
    <property type="term" value="C:endosome"/>
    <property type="evidence" value="ECO:0007669"/>
    <property type="project" value="TreeGrafter"/>
</dbReference>
<name>A0A061S631_9CHLO</name>
<dbReference type="FunFam" id="1.25.40.90:FF:000006">
    <property type="entry name" value="Clathrin interactor 1"/>
    <property type="match status" value="1"/>
</dbReference>
<dbReference type="GO" id="GO:0005886">
    <property type="term" value="C:plasma membrane"/>
    <property type="evidence" value="ECO:0007669"/>
    <property type="project" value="TreeGrafter"/>
</dbReference>
<feature type="compositionally biased region" description="Gly residues" evidence="5">
    <location>
        <begin position="173"/>
        <end position="189"/>
    </location>
</feature>
<protein>
    <submittedName>
        <fullName evidence="7">Epsin</fullName>
    </submittedName>
</protein>
<evidence type="ECO:0000256" key="5">
    <source>
        <dbReference type="SAM" id="MobiDB-lite"/>
    </source>
</evidence>
<dbReference type="Gene3D" id="1.25.40.90">
    <property type="match status" value="1"/>
</dbReference>
<dbReference type="PANTHER" id="PTHR12276">
    <property type="entry name" value="EPSIN/ENT-RELATED"/>
    <property type="match status" value="1"/>
</dbReference>
<feature type="domain" description="ENTH" evidence="6">
    <location>
        <begin position="21"/>
        <end position="153"/>
    </location>
</feature>
<evidence type="ECO:0000259" key="6">
    <source>
        <dbReference type="PROSITE" id="PS50942"/>
    </source>
</evidence>